<proteinExistence type="predicted"/>
<evidence type="ECO:0000256" key="1">
    <source>
        <dbReference type="SAM" id="MobiDB-lite"/>
    </source>
</evidence>
<sequence length="138" mass="14663">MNICADILNNIDTDPGLLGTVITCDDKIRKCGSERLRFDDPAMRSDYAALFIRLISRTGSSDHTQTSANFLIISAKTLHRQHLTSAINQGPAAAPTTASSSTSSPTPGVTGNEDPLSIVAIDTSAALEMFTFLFSESA</sequence>
<feature type="region of interest" description="Disordered" evidence="1">
    <location>
        <begin position="88"/>
        <end position="114"/>
    </location>
</feature>
<gene>
    <name evidence="2" type="ORF">NQ318_012188</name>
</gene>
<evidence type="ECO:0000313" key="3">
    <source>
        <dbReference type="Proteomes" id="UP001162162"/>
    </source>
</evidence>
<dbReference type="Proteomes" id="UP001162162">
    <property type="component" value="Unassembled WGS sequence"/>
</dbReference>
<dbReference type="AlphaFoldDB" id="A0AAV8Z0V1"/>
<keyword evidence="3" id="KW-1185">Reference proteome</keyword>
<name>A0AAV8Z0V1_9CUCU</name>
<evidence type="ECO:0000313" key="2">
    <source>
        <dbReference type="EMBL" id="KAJ8957016.1"/>
    </source>
</evidence>
<reference evidence="2" key="1">
    <citation type="journal article" date="2023" name="Insect Mol. Biol.">
        <title>Genome sequencing provides insights into the evolution of gene families encoding plant cell wall-degrading enzymes in longhorned beetles.</title>
        <authorList>
            <person name="Shin N.R."/>
            <person name="Okamura Y."/>
            <person name="Kirsch R."/>
            <person name="Pauchet Y."/>
        </authorList>
    </citation>
    <scope>NUCLEOTIDE SEQUENCE</scope>
    <source>
        <strain evidence="2">AMC_N1</strain>
    </source>
</reference>
<organism evidence="2 3">
    <name type="scientific">Aromia moschata</name>
    <dbReference type="NCBI Taxonomy" id="1265417"/>
    <lineage>
        <taxon>Eukaryota</taxon>
        <taxon>Metazoa</taxon>
        <taxon>Ecdysozoa</taxon>
        <taxon>Arthropoda</taxon>
        <taxon>Hexapoda</taxon>
        <taxon>Insecta</taxon>
        <taxon>Pterygota</taxon>
        <taxon>Neoptera</taxon>
        <taxon>Endopterygota</taxon>
        <taxon>Coleoptera</taxon>
        <taxon>Polyphaga</taxon>
        <taxon>Cucujiformia</taxon>
        <taxon>Chrysomeloidea</taxon>
        <taxon>Cerambycidae</taxon>
        <taxon>Cerambycinae</taxon>
        <taxon>Callichromatini</taxon>
        <taxon>Aromia</taxon>
    </lineage>
</organism>
<dbReference type="EMBL" id="JAPWTK010000026">
    <property type="protein sequence ID" value="KAJ8957016.1"/>
    <property type="molecule type" value="Genomic_DNA"/>
</dbReference>
<feature type="compositionally biased region" description="Low complexity" evidence="1">
    <location>
        <begin position="91"/>
        <end position="107"/>
    </location>
</feature>
<accession>A0AAV8Z0V1</accession>
<comment type="caution">
    <text evidence="2">The sequence shown here is derived from an EMBL/GenBank/DDBJ whole genome shotgun (WGS) entry which is preliminary data.</text>
</comment>
<protein>
    <submittedName>
        <fullName evidence="2">Uncharacterized protein</fullName>
    </submittedName>
</protein>